<dbReference type="EMBL" id="JBJUIK010000001">
    <property type="protein sequence ID" value="KAL3538161.1"/>
    <property type="molecule type" value="Genomic_DNA"/>
</dbReference>
<keyword evidence="3" id="KW-1185">Reference proteome</keyword>
<evidence type="ECO:0000313" key="2">
    <source>
        <dbReference type="EMBL" id="KAL3538161.1"/>
    </source>
</evidence>
<dbReference type="Proteomes" id="UP001630127">
    <property type="component" value="Unassembled WGS sequence"/>
</dbReference>
<protein>
    <recommendedName>
        <fullName evidence="4">CCHC-type domain-containing protein</fullName>
    </recommendedName>
</protein>
<organism evidence="2 3">
    <name type="scientific">Cinchona calisaya</name>
    <dbReference type="NCBI Taxonomy" id="153742"/>
    <lineage>
        <taxon>Eukaryota</taxon>
        <taxon>Viridiplantae</taxon>
        <taxon>Streptophyta</taxon>
        <taxon>Embryophyta</taxon>
        <taxon>Tracheophyta</taxon>
        <taxon>Spermatophyta</taxon>
        <taxon>Magnoliopsida</taxon>
        <taxon>eudicotyledons</taxon>
        <taxon>Gunneridae</taxon>
        <taxon>Pentapetalae</taxon>
        <taxon>asterids</taxon>
        <taxon>lamiids</taxon>
        <taxon>Gentianales</taxon>
        <taxon>Rubiaceae</taxon>
        <taxon>Cinchonoideae</taxon>
        <taxon>Cinchoneae</taxon>
        <taxon>Cinchona</taxon>
    </lineage>
</organism>
<proteinExistence type="predicted"/>
<dbReference type="AlphaFoldDB" id="A0ABD3B4A2"/>
<accession>A0ABD3B4A2</accession>
<feature type="region of interest" description="Disordered" evidence="1">
    <location>
        <begin position="91"/>
        <end position="114"/>
    </location>
</feature>
<sequence length="287" mass="32527">MKEIKTEEHLIDRAAIGIIYGVVEVYVLGYFNVHLVNPATCAMNDASNVTRDEEKFSRMGDVHIEHESSEGADDDTNLYIYDGHDIEVAEDSESMESEDLHSLSSSSDEETHERYKPKFNVFKDADMENPKFEVGLMFTSKKQFKDAVDYNFRQAKGGSTSVETAQLQILEAVVPQLHRQVTSQVPKIENRPITLVVTSLELASGTTTQEMSGVTIHLEHENVVNPENRPEKRMMKCSFCKEPGHNRQSCQTSQAKFFREFRANNPFLPQGAIKSRRIKQTNCTQTS</sequence>
<evidence type="ECO:0000256" key="1">
    <source>
        <dbReference type="SAM" id="MobiDB-lite"/>
    </source>
</evidence>
<reference evidence="2 3" key="1">
    <citation type="submission" date="2024-11" db="EMBL/GenBank/DDBJ databases">
        <title>A near-complete genome assembly of Cinchona calisaya.</title>
        <authorList>
            <person name="Lian D.C."/>
            <person name="Zhao X.W."/>
            <person name="Wei L."/>
        </authorList>
    </citation>
    <scope>NUCLEOTIDE SEQUENCE [LARGE SCALE GENOMIC DNA]</scope>
    <source>
        <tissue evidence="2">Nenye</tissue>
    </source>
</reference>
<gene>
    <name evidence="2" type="ORF">ACH5RR_001527</name>
</gene>
<comment type="caution">
    <text evidence="2">The sequence shown here is derived from an EMBL/GenBank/DDBJ whole genome shotgun (WGS) entry which is preliminary data.</text>
</comment>
<name>A0ABD3B4A2_9GENT</name>
<evidence type="ECO:0000313" key="3">
    <source>
        <dbReference type="Proteomes" id="UP001630127"/>
    </source>
</evidence>
<evidence type="ECO:0008006" key="4">
    <source>
        <dbReference type="Google" id="ProtNLM"/>
    </source>
</evidence>